<dbReference type="Gene3D" id="3.20.20.80">
    <property type="entry name" value="Glycosidases"/>
    <property type="match status" value="1"/>
</dbReference>
<dbReference type="AlphaFoldDB" id="A0A167MIH7"/>
<dbReference type="PRINTS" id="PR00110">
    <property type="entry name" value="ALPHAAMYLASE"/>
</dbReference>
<keyword evidence="6 10" id="KW-0378">Hydrolase</keyword>
<dbReference type="CDD" id="cd11318">
    <property type="entry name" value="AmyAc_bac_fung_AmyA"/>
    <property type="match status" value="1"/>
</dbReference>
<evidence type="ECO:0000256" key="7">
    <source>
        <dbReference type="ARBA" id="ARBA00023277"/>
    </source>
</evidence>
<dbReference type="Proteomes" id="UP000076738">
    <property type="component" value="Unassembled WGS sequence"/>
</dbReference>
<keyword evidence="8" id="KW-0326">Glycosidase</keyword>
<dbReference type="InterPro" id="IPR013776">
    <property type="entry name" value="A-amylase_thermo"/>
</dbReference>
<evidence type="ECO:0000259" key="9">
    <source>
        <dbReference type="SMART" id="SM00642"/>
    </source>
</evidence>
<protein>
    <recommendedName>
        <fullName evidence="4">alpha-amylase</fullName>
        <ecNumber evidence="4">3.2.1.1</ecNumber>
    </recommendedName>
</protein>
<evidence type="ECO:0000256" key="3">
    <source>
        <dbReference type="ARBA" id="ARBA00008061"/>
    </source>
</evidence>
<evidence type="ECO:0000256" key="6">
    <source>
        <dbReference type="ARBA" id="ARBA00022801"/>
    </source>
</evidence>
<comment type="cofactor">
    <cofactor evidence="2">
        <name>Ca(2+)</name>
        <dbReference type="ChEBI" id="CHEBI:29108"/>
    </cofactor>
</comment>
<dbReference type="InterPro" id="IPR006046">
    <property type="entry name" value="Alpha_amylase"/>
</dbReference>
<dbReference type="GO" id="GO:0005509">
    <property type="term" value="F:calcium ion binding"/>
    <property type="evidence" value="ECO:0007669"/>
    <property type="project" value="InterPro"/>
</dbReference>
<comment type="similarity">
    <text evidence="3">Belongs to the glycosyl hydrolase 13 family.</text>
</comment>
<dbReference type="GO" id="GO:0004556">
    <property type="term" value="F:alpha-amylase activity"/>
    <property type="evidence" value="ECO:0007669"/>
    <property type="project" value="UniProtKB-EC"/>
</dbReference>
<evidence type="ECO:0000313" key="10">
    <source>
        <dbReference type="EMBL" id="KZO96750.1"/>
    </source>
</evidence>
<comment type="catalytic activity">
    <reaction evidence="1">
        <text>Endohydrolysis of (1-&gt;4)-alpha-D-glucosidic linkages in polysaccharides containing three or more (1-&gt;4)-alpha-linked D-glucose units.</text>
        <dbReference type="EC" id="3.2.1.1"/>
    </reaction>
</comment>
<name>A0A167MIH7_CALVF</name>
<organism evidence="10 11">
    <name type="scientific">Calocera viscosa (strain TUFC12733)</name>
    <dbReference type="NCBI Taxonomy" id="1330018"/>
    <lineage>
        <taxon>Eukaryota</taxon>
        <taxon>Fungi</taxon>
        <taxon>Dikarya</taxon>
        <taxon>Basidiomycota</taxon>
        <taxon>Agaricomycotina</taxon>
        <taxon>Dacrymycetes</taxon>
        <taxon>Dacrymycetales</taxon>
        <taxon>Dacrymycetaceae</taxon>
        <taxon>Calocera</taxon>
    </lineage>
</organism>
<accession>A0A167MIH7</accession>
<reference evidence="10 11" key="1">
    <citation type="journal article" date="2016" name="Mol. Biol. Evol.">
        <title>Comparative Genomics of Early-Diverging Mushroom-Forming Fungi Provides Insights into the Origins of Lignocellulose Decay Capabilities.</title>
        <authorList>
            <person name="Nagy L.G."/>
            <person name="Riley R."/>
            <person name="Tritt A."/>
            <person name="Adam C."/>
            <person name="Daum C."/>
            <person name="Floudas D."/>
            <person name="Sun H."/>
            <person name="Yadav J.S."/>
            <person name="Pangilinan J."/>
            <person name="Larsson K.H."/>
            <person name="Matsuura K."/>
            <person name="Barry K."/>
            <person name="Labutti K."/>
            <person name="Kuo R."/>
            <person name="Ohm R.A."/>
            <person name="Bhattacharya S.S."/>
            <person name="Shirouzu T."/>
            <person name="Yoshinaga Y."/>
            <person name="Martin F.M."/>
            <person name="Grigoriev I.V."/>
            <person name="Hibbett D.S."/>
        </authorList>
    </citation>
    <scope>NUCLEOTIDE SEQUENCE [LARGE SCALE GENOMIC DNA]</scope>
    <source>
        <strain evidence="10 11">TUFC12733</strain>
    </source>
</reference>
<keyword evidence="5" id="KW-0479">Metal-binding</keyword>
<dbReference type="InterPro" id="IPR006047">
    <property type="entry name" value="GH13_cat_dom"/>
</dbReference>
<evidence type="ECO:0000256" key="1">
    <source>
        <dbReference type="ARBA" id="ARBA00000548"/>
    </source>
</evidence>
<dbReference type="Gene3D" id="2.40.30.140">
    <property type="match status" value="1"/>
</dbReference>
<dbReference type="SUPFAM" id="SSF51445">
    <property type="entry name" value="(Trans)glycosidases"/>
    <property type="match status" value="1"/>
</dbReference>
<dbReference type="SUPFAM" id="SSF51011">
    <property type="entry name" value="Glycosyl hydrolase domain"/>
    <property type="match status" value="1"/>
</dbReference>
<evidence type="ECO:0000256" key="5">
    <source>
        <dbReference type="ARBA" id="ARBA00022723"/>
    </source>
</evidence>
<dbReference type="EC" id="3.2.1.1" evidence="4"/>
<dbReference type="PIRSF" id="PIRSF001021">
    <property type="entry name" value="Alph-amls_thrmst"/>
    <property type="match status" value="1"/>
</dbReference>
<dbReference type="Gene3D" id="2.60.40.1180">
    <property type="entry name" value="Golgi alpha-mannosidase II"/>
    <property type="match status" value="1"/>
</dbReference>
<gene>
    <name evidence="10" type="ORF">CALVIDRAFT_549642</name>
</gene>
<dbReference type="EMBL" id="KV417283">
    <property type="protein sequence ID" value="KZO96750.1"/>
    <property type="molecule type" value="Genomic_DNA"/>
</dbReference>
<dbReference type="STRING" id="1330018.A0A167MIH7"/>
<dbReference type="SMART" id="SM00642">
    <property type="entry name" value="Aamy"/>
    <property type="match status" value="1"/>
</dbReference>
<evidence type="ECO:0000256" key="2">
    <source>
        <dbReference type="ARBA" id="ARBA00001913"/>
    </source>
</evidence>
<evidence type="ECO:0000256" key="4">
    <source>
        <dbReference type="ARBA" id="ARBA00012595"/>
    </source>
</evidence>
<sequence>MWWLPSFSTYFRNNDGSLSRMDIGPNGQNPTLVQFFSWHSPPGGRLYRDLMEEVPRLSFLGITCVWLPPPNKAMHREGHGYDAYDLWDLGEFDRNGLSRTRWGSKKELVGAISHANASGIRILIDAVLNHKMGADRSERFVAVECDPNDRRREISKPRLVEGWTAFDFPSRNGTYSSLRWTWRHFSGLDYDALSQKSAVFKICGHPHKGWSKNVDSENGNYDYLMGLDIDHSNTEVRQDLLRWGCWVLEETGAAGFRLDACKHIDRVFLRDFLRRARDESRNRGLPAIGELWLYSPLDIERYIRFFENNIAFFDVPLHYKFHRASKDDGFDLRGLISGTLLSQRPGDAVTFVDNHDTQTGGSLESWVSLDFKILAYTFILLWPFGLPCVFHGDLYGIDSSPPLAPVVGLEKLLLARRYLAYGPLNAYFDNPGTVGFVRQGARGHDACAVILRWAAGPNTKSMNVGAHNANSTWVEIFGHGSPVTVNSQGIGSFGSARRSVGVWMRSDAACRPNFL</sequence>
<dbReference type="PANTHER" id="PTHR43447">
    <property type="entry name" value="ALPHA-AMYLASE"/>
    <property type="match status" value="1"/>
</dbReference>
<keyword evidence="7" id="KW-0119">Carbohydrate metabolism</keyword>
<evidence type="ECO:0000313" key="11">
    <source>
        <dbReference type="Proteomes" id="UP000076738"/>
    </source>
</evidence>
<keyword evidence="11" id="KW-1185">Reference proteome</keyword>
<dbReference type="NCBIfam" id="NF006969">
    <property type="entry name" value="PRK09441.1-2"/>
    <property type="match status" value="1"/>
</dbReference>
<proteinExistence type="inferred from homology"/>
<dbReference type="InterPro" id="IPR013780">
    <property type="entry name" value="Glyco_hydro_b"/>
</dbReference>
<dbReference type="InterPro" id="IPR017853">
    <property type="entry name" value="GH"/>
</dbReference>
<evidence type="ECO:0000256" key="8">
    <source>
        <dbReference type="ARBA" id="ARBA00023295"/>
    </source>
</evidence>
<dbReference type="OrthoDB" id="550577at2759"/>
<feature type="domain" description="Glycosyl hydrolase family 13 catalytic" evidence="9">
    <location>
        <begin position="30"/>
        <end position="416"/>
    </location>
</feature>
<dbReference type="GO" id="GO:0005975">
    <property type="term" value="P:carbohydrate metabolic process"/>
    <property type="evidence" value="ECO:0007669"/>
    <property type="project" value="InterPro"/>
</dbReference>